<name>A0A915J6A1_ROMCU</name>
<protein>
    <submittedName>
        <fullName evidence="2">Uncharacterized protein</fullName>
    </submittedName>
</protein>
<dbReference type="Proteomes" id="UP000887565">
    <property type="component" value="Unplaced"/>
</dbReference>
<dbReference type="AlphaFoldDB" id="A0A915J6A1"/>
<reference evidence="2" key="1">
    <citation type="submission" date="2022-11" db="UniProtKB">
        <authorList>
            <consortium name="WormBaseParasite"/>
        </authorList>
    </citation>
    <scope>IDENTIFICATION</scope>
</reference>
<proteinExistence type="predicted"/>
<dbReference type="WBParaSite" id="nRc.2.0.1.t21971-RA">
    <property type="protein sequence ID" value="nRc.2.0.1.t21971-RA"/>
    <property type="gene ID" value="nRc.2.0.1.g21971"/>
</dbReference>
<keyword evidence="1" id="KW-1185">Reference proteome</keyword>
<sequence>MDDEEADWIDDDDDANNYFASLPAPLIESKNPPSSPDNDTRLAPLFADDDDEWPLSPVTSVESNNFSLGKNKAAMGVLDNENIDMDTSFERTSTLISSTDDKTISTHTTARAISPETLTKNDASSSNNNLKLLSHACNENSVITPSFGQSCDRSNNTISYLGSEVSIIMSRKPLLEIHDTKASSWNEKRISKCKVDSINSFTEPKQALQQRCSSSSSRRLTPMAPLFLGKTYLKNYQKKNDNLSSIKNSNKRLLQQNYQRPSIRNYLKQYNGANSQSMTGRRTSFKMRITSNPIGDSSSEQNLSIYCSNINGLLTGDGQFSYRDDQMVDMSRGINRQIGGVSSLSSSSNNYFFGGFGLTAKSESDLNWDSASLGMNESQLRDYFNSLREKLIKPPSTGFGTPPPPPKLGIPPPRLGMPLPPKLAVLRLPPPPFKALISC</sequence>
<organism evidence="1 2">
    <name type="scientific">Romanomermis culicivorax</name>
    <name type="common">Nematode worm</name>
    <dbReference type="NCBI Taxonomy" id="13658"/>
    <lineage>
        <taxon>Eukaryota</taxon>
        <taxon>Metazoa</taxon>
        <taxon>Ecdysozoa</taxon>
        <taxon>Nematoda</taxon>
        <taxon>Enoplea</taxon>
        <taxon>Dorylaimia</taxon>
        <taxon>Mermithida</taxon>
        <taxon>Mermithoidea</taxon>
        <taxon>Mermithidae</taxon>
        <taxon>Romanomermis</taxon>
    </lineage>
</organism>
<evidence type="ECO:0000313" key="1">
    <source>
        <dbReference type="Proteomes" id="UP000887565"/>
    </source>
</evidence>
<accession>A0A915J6A1</accession>
<evidence type="ECO:0000313" key="2">
    <source>
        <dbReference type="WBParaSite" id="nRc.2.0.1.t21971-RA"/>
    </source>
</evidence>